<dbReference type="InterPro" id="IPR011006">
    <property type="entry name" value="CheY-like_superfamily"/>
</dbReference>
<dbReference type="Pfam" id="PF00072">
    <property type="entry name" value="Response_reg"/>
    <property type="match status" value="1"/>
</dbReference>
<evidence type="ECO:0000313" key="4">
    <source>
        <dbReference type="EMBL" id="KAA0681896.1"/>
    </source>
</evidence>
<keyword evidence="5" id="KW-1185">Reference proteome</keyword>
<dbReference type="AlphaFoldDB" id="A0A9W7NL80"/>
<dbReference type="PANTHER" id="PTHR44591">
    <property type="entry name" value="STRESS RESPONSE REGULATOR PROTEIN 1"/>
    <property type="match status" value="1"/>
</dbReference>
<dbReference type="OrthoDB" id="9784252at2"/>
<keyword evidence="1 2" id="KW-0597">Phosphoprotein</keyword>
<dbReference type="RefSeq" id="WP_149468557.1">
    <property type="nucleotide sequence ID" value="NZ_QOKW01000005.1"/>
</dbReference>
<dbReference type="SMART" id="SM00448">
    <property type="entry name" value="REC"/>
    <property type="match status" value="1"/>
</dbReference>
<evidence type="ECO:0000256" key="1">
    <source>
        <dbReference type="ARBA" id="ARBA00022553"/>
    </source>
</evidence>
<organism evidence="4 5">
    <name type="scientific">Roseomonas genomospecies 6</name>
    <dbReference type="NCBI Taxonomy" id="214106"/>
    <lineage>
        <taxon>Bacteria</taxon>
        <taxon>Pseudomonadati</taxon>
        <taxon>Pseudomonadota</taxon>
        <taxon>Alphaproteobacteria</taxon>
        <taxon>Acetobacterales</taxon>
        <taxon>Roseomonadaceae</taxon>
        <taxon>Roseomonas</taxon>
    </lineage>
</organism>
<feature type="domain" description="Response regulatory" evidence="3">
    <location>
        <begin position="3"/>
        <end position="121"/>
    </location>
</feature>
<gene>
    <name evidence="4" type="ORF">DS843_09000</name>
</gene>
<accession>A0A9W7NL80</accession>
<comment type="caution">
    <text evidence="4">The sequence shown here is derived from an EMBL/GenBank/DDBJ whole genome shotgun (WGS) entry which is preliminary data.</text>
</comment>
<dbReference type="Proteomes" id="UP000480854">
    <property type="component" value="Unassembled WGS sequence"/>
</dbReference>
<sequence>MPNILLVDDVEEVRFSIASTFLRHGFEITEAQDGGEALDKLRSGSFDAVITDIWMPGTDGLELLRQIRSSHEDLIVVAISGGAPKSPIDFSVALADTWGADAIFIKPFDNEELVEKVSGLLGH</sequence>
<protein>
    <submittedName>
        <fullName evidence="4">Response regulator</fullName>
    </submittedName>
</protein>
<evidence type="ECO:0000256" key="2">
    <source>
        <dbReference type="PROSITE-ProRule" id="PRU00169"/>
    </source>
</evidence>
<dbReference type="GO" id="GO:0000160">
    <property type="term" value="P:phosphorelay signal transduction system"/>
    <property type="evidence" value="ECO:0007669"/>
    <property type="project" value="InterPro"/>
</dbReference>
<proteinExistence type="predicted"/>
<name>A0A9W7NL80_9PROT</name>
<dbReference type="Gene3D" id="3.40.50.2300">
    <property type="match status" value="1"/>
</dbReference>
<feature type="modified residue" description="4-aspartylphosphate" evidence="2">
    <location>
        <position position="52"/>
    </location>
</feature>
<dbReference type="PROSITE" id="PS50110">
    <property type="entry name" value="RESPONSE_REGULATORY"/>
    <property type="match status" value="1"/>
</dbReference>
<dbReference type="EMBL" id="QOKW01000005">
    <property type="protein sequence ID" value="KAA0681896.1"/>
    <property type="molecule type" value="Genomic_DNA"/>
</dbReference>
<dbReference type="PANTHER" id="PTHR44591:SF3">
    <property type="entry name" value="RESPONSE REGULATORY DOMAIN-CONTAINING PROTEIN"/>
    <property type="match status" value="1"/>
</dbReference>
<dbReference type="InterPro" id="IPR001789">
    <property type="entry name" value="Sig_transdc_resp-reg_receiver"/>
</dbReference>
<dbReference type="SUPFAM" id="SSF52172">
    <property type="entry name" value="CheY-like"/>
    <property type="match status" value="1"/>
</dbReference>
<evidence type="ECO:0000259" key="3">
    <source>
        <dbReference type="PROSITE" id="PS50110"/>
    </source>
</evidence>
<evidence type="ECO:0000313" key="5">
    <source>
        <dbReference type="Proteomes" id="UP000480854"/>
    </source>
</evidence>
<reference evidence="4 5" key="1">
    <citation type="submission" date="2018-07" db="EMBL/GenBank/DDBJ databases">
        <title>Genome sequence of Azospirillum sp. ATCC 49961.</title>
        <authorList>
            <person name="Sant'Anna F.H."/>
            <person name="Baldani J.I."/>
            <person name="Zilli J.E."/>
            <person name="Reis V.M."/>
            <person name="Hartmann A."/>
            <person name="Cruz L."/>
            <person name="de Souza E.M."/>
            <person name="de Oliveira Pedrosa F."/>
            <person name="Passaglia L.M.P."/>
        </authorList>
    </citation>
    <scope>NUCLEOTIDE SEQUENCE [LARGE SCALE GENOMIC DNA]</scope>
    <source>
        <strain evidence="4 5">ATCC 49961</strain>
    </source>
</reference>
<dbReference type="InterPro" id="IPR050595">
    <property type="entry name" value="Bact_response_regulator"/>
</dbReference>